<evidence type="ECO:0000313" key="4">
    <source>
        <dbReference type="EMBL" id="QCX52094.1"/>
    </source>
</evidence>
<evidence type="ECO:0000313" key="3">
    <source>
        <dbReference type="EMBL" id="CUV14317.1"/>
    </source>
</evidence>
<protein>
    <recommendedName>
        <fullName evidence="1">Ubiquinone biosynthesis accessory factor UbiT</fullName>
    </recommendedName>
</protein>
<evidence type="ECO:0000256" key="1">
    <source>
        <dbReference type="HAMAP-Rule" id="MF_02231"/>
    </source>
</evidence>
<evidence type="ECO:0000259" key="2">
    <source>
        <dbReference type="Pfam" id="PF02036"/>
    </source>
</evidence>
<keyword evidence="4" id="KW-0614">Plasmid</keyword>
<comment type="similarity">
    <text evidence="1">Belongs to the UbiT family.</text>
</comment>
<geneLocation type="plasmid" evidence="5">
    <name>puw386</name>
</geneLocation>
<gene>
    <name evidence="1" type="primary">ubiT</name>
    <name evidence="4" type="ORF">E7Z57_24405</name>
    <name evidence="3" type="ORF">RUN39_v1_760017</name>
</gene>
<dbReference type="Pfam" id="PF02036">
    <property type="entry name" value="SCP2"/>
    <property type="match status" value="1"/>
</dbReference>
<dbReference type="EMBL" id="LN899819">
    <property type="protein sequence ID" value="CUV14317.1"/>
    <property type="molecule type" value="Genomic_DNA"/>
</dbReference>
<dbReference type="SUPFAM" id="SSF55718">
    <property type="entry name" value="SCP-like"/>
    <property type="match status" value="1"/>
</dbReference>
<reference evidence="4 5" key="2">
    <citation type="submission" date="2019-04" db="EMBL/GenBank/DDBJ databases">
        <title>Complete Genome of UW386 and Higher Quality Genome of UW700.</title>
        <authorList>
            <person name="Jacobs J."/>
            <person name="Perez A."/>
            <person name="Steidl O."/>
            <person name="Allen C."/>
        </authorList>
    </citation>
    <scope>NUCLEOTIDE SEQUENCE [LARGE SCALE GENOMIC DNA]</scope>
    <source>
        <strain evidence="4 5">UW386</strain>
        <plasmid evidence="4">pUW386</plasmid>
        <plasmid evidence="5">puw386</plasmid>
    </source>
</reference>
<dbReference type="InterPro" id="IPR016830">
    <property type="entry name" value="UbiT"/>
</dbReference>
<evidence type="ECO:0000313" key="5">
    <source>
        <dbReference type="Proteomes" id="UP000310553"/>
    </source>
</evidence>
<dbReference type="EMBL" id="CP039340">
    <property type="protein sequence ID" value="QCX52094.1"/>
    <property type="molecule type" value="Genomic_DNA"/>
</dbReference>
<dbReference type="UniPathway" id="UPA00232"/>
<dbReference type="GO" id="GO:0006744">
    <property type="term" value="P:ubiquinone biosynthetic process"/>
    <property type="evidence" value="ECO:0007669"/>
    <property type="project" value="UniProtKB-UniRule"/>
</dbReference>
<accession>A0A0S4TXM8</accession>
<comment type="function">
    <text evidence="1">Required for O(2)-independent ubiquinone (coenzyme Q) biosynthesis. Likely functions as an accessory factor.</text>
</comment>
<comment type="pathway">
    <text evidence="1">Cofactor biosynthesis; ubiquinone biosynthesis.</text>
</comment>
<geneLocation type="plasmid" evidence="4">
    <name>pUW386</name>
</geneLocation>
<proteinExistence type="inferred from homology"/>
<organism evidence="3">
    <name type="scientific">Ralstonia solanacearum</name>
    <name type="common">Pseudomonas solanacearum</name>
    <dbReference type="NCBI Taxonomy" id="305"/>
    <lineage>
        <taxon>Bacteria</taxon>
        <taxon>Pseudomonadati</taxon>
        <taxon>Pseudomonadota</taxon>
        <taxon>Betaproteobacteria</taxon>
        <taxon>Burkholderiales</taxon>
        <taxon>Burkholderiaceae</taxon>
        <taxon>Ralstonia</taxon>
        <taxon>Ralstonia solanacearum species complex</taxon>
    </lineage>
</organism>
<dbReference type="InterPro" id="IPR036527">
    <property type="entry name" value="SCP2_sterol-bd_dom_sf"/>
</dbReference>
<sequence>MKPFRPRPPAALVRLARRLPVPLTSFPFVLGLDFARRLAWLTPPPELEGRRFALAVDDLGLRACFCCRGGAFHLLSDGQPELELTAGVADFVALIRGAADADTLFFQRRLKIAGDTELGLIVKNWLDAAERPAWLARWQSRQV</sequence>
<reference evidence="3" key="1">
    <citation type="submission" date="2015-10" db="EMBL/GenBank/DDBJ databases">
        <authorList>
            <person name="Gilbert D.G."/>
        </authorList>
    </citation>
    <scope>NUCLEOTIDE SEQUENCE</scope>
    <source>
        <strain evidence="3">Phyl III-seqv23</strain>
    </source>
</reference>
<name>A0A0S4TXM8_RALSL</name>
<dbReference type="PATRIC" id="fig|305.106.peg.2784"/>
<dbReference type="Gene3D" id="3.30.1050.10">
    <property type="entry name" value="SCP2 sterol-binding domain"/>
    <property type="match status" value="1"/>
</dbReference>
<feature type="domain" description="SCP2" evidence="2">
    <location>
        <begin position="47"/>
        <end position="126"/>
    </location>
</feature>
<dbReference type="InterPro" id="IPR003033">
    <property type="entry name" value="SCP2_sterol-bd_dom"/>
</dbReference>
<dbReference type="AlphaFoldDB" id="A0A0S4TXM8"/>
<dbReference type="Proteomes" id="UP000310553">
    <property type="component" value="Plasmid pUW386"/>
</dbReference>
<dbReference type="HAMAP" id="MF_02231">
    <property type="entry name" value="UbiT"/>
    <property type="match status" value="1"/>
</dbReference>
<keyword evidence="1" id="KW-0831">Ubiquinone biosynthesis</keyword>